<evidence type="ECO:0000256" key="1">
    <source>
        <dbReference type="SAM" id="SignalP"/>
    </source>
</evidence>
<reference evidence="3" key="1">
    <citation type="submission" date="2024-07" db="EMBL/GenBank/DDBJ databases">
        <title>Complete genome sequence of Verrucomicrobiaceae bacterium NT6N.</title>
        <authorList>
            <person name="Huang C."/>
            <person name="Takami H."/>
            <person name="Hamasaki K."/>
        </authorList>
    </citation>
    <scope>NUCLEOTIDE SEQUENCE</scope>
    <source>
        <strain evidence="3">NT6N</strain>
    </source>
</reference>
<evidence type="ECO:0000259" key="2">
    <source>
        <dbReference type="Pfam" id="PF07589"/>
    </source>
</evidence>
<feature type="domain" description="Ice-binding protein C-terminal" evidence="2">
    <location>
        <begin position="241"/>
        <end position="264"/>
    </location>
</feature>
<gene>
    <name evidence="3" type="ORF">NT6N_20340</name>
</gene>
<dbReference type="NCBIfam" id="TIGR02595">
    <property type="entry name" value="PEP_CTERM"/>
    <property type="match status" value="1"/>
</dbReference>
<sequence>MKRIFPSFLSLLAMTHVASAALTAVFEYEFDTSYDASNTTVTDLSPAGNNATVTGQNGGANIAVSTDIPAGATRGSHSLDYSTTFGVITTNATQLLNNTAIVNNGGFTISVSFRGLSNNVRKIIDYAGTNYIAARSNNGGEVLISLDNAPIITLNASSGLDVSGWNDINYSFTVTDGSDLNAVVGDIRVDLNGSVTTLAGQTLTSFGDGLNRPIGIGRHPTANGEHFRGQIYAPAVYLSVVPEPSSSALFALGLSGFLFKRCRRA</sequence>
<accession>A0AAT9FM46</accession>
<organism evidence="3">
    <name type="scientific">Oceaniferula spumae</name>
    <dbReference type="NCBI Taxonomy" id="2979115"/>
    <lineage>
        <taxon>Bacteria</taxon>
        <taxon>Pseudomonadati</taxon>
        <taxon>Verrucomicrobiota</taxon>
        <taxon>Verrucomicrobiia</taxon>
        <taxon>Verrucomicrobiales</taxon>
        <taxon>Verrucomicrobiaceae</taxon>
        <taxon>Oceaniferula</taxon>
    </lineage>
</organism>
<dbReference type="KEGG" id="osu:NT6N_20340"/>
<dbReference type="EMBL" id="AP026866">
    <property type="protein sequence ID" value="BDS06994.1"/>
    <property type="molecule type" value="Genomic_DNA"/>
</dbReference>
<feature type="signal peptide" evidence="1">
    <location>
        <begin position="1"/>
        <end position="20"/>
    </location>
</feature>
<protein>
    <recommendedName>
        <fullName evidence="2">Ice-binding protein C-terminal domain-containing protein</fullName>
    </recommendedName>
</protein>
<evidence type="ECO:0000313" key="3">
    <source>
        <dbReference type="EMBL" id="BDS06994.1"/>
    </source>
</evidence>
<feature type="chain" id="PRO_5043747959" description="Ice-binding protein C-terminal domain-containing protein" evidence="1">
    <location>
        <begin position="21"/>
        <end position="265"/>
    </location>
</feature>
<dbReference type="Pfam" id="PF07589">
    <property type="entry name" value="PEP-CTERM"/>
    <property type="match status" value="1"/>
</dbReference>
<name>A0AAT9FM46_9BACT</name>
<dbReference type="InterPro" id="IPR013424">
    <property type="entry name" value="Ice-binding_C"/>
</dbReference>
<keyword evidence="1" id="KW-0732">Signal</keyword>
<proteinExistence type="predicted"/>
<dbReference type="AlphaFoldDB" id="A0AAT9FM46"/>